<name>A0AAW2M5K5_SESRA</name>
<gene>
    <name evidence="2" type="ORF">Sradi_5094900</name>
</gene>
<feature type="compositionally biased region" description="Basic and acidic residues" evidence="1">
    <location>
        <begin position="74"/>
        <end position="89"/>
    </location>
</feature>
<dbReference type="AlphaFoldDB" id="A0AAW2M5K5"/>
<reference evidence="2" key="2">
    <citation type="journal article" date="2024" name="Plant">
        <title>Genomic evolution and insights into agronomic trait innovations of Sesamum species.</title>
        <authorList>
            <person name="Miao H."/>
            <person name="Wang L."/>
            <person name="Qu L."/>
            <person name="Liu H."/>
            <person name="Sun Y."/>
            <person name="Le M."/>
            <person name="Wang Q."/>
            <person name="Wei S."/>
            <person name="Zheng Y."/>
            <person name="Lin W."/>
            <person name="Duan Y."/>
            <person name="Cao H."/>
            <person name="Xiong S."/>
            <person name="Wang X."/>
            <person name="Wei L."/>
            <person name="Li C."/>
            <person name="Ma Q."/>
            <person name="Ju M."/>
            <person name="Zhao R."/>
            <person name="Li G."/>
            <person name="Mu C."/>
            <person name="Tian Q."/>
            <person name="Mei H."/>
            <person name="Zhang T."/>
            <person name="Gao T."/>
            <person name="Zhang H."/>
        </authorList>
    </citation>
    <scope>NUCLEOTIDE SEQUENCE</scope>
    <source>
        <strain evidence="2">G02</strain>
    </source>
</reference>
<protein>
    <submittedName>
        <fullName evidence="2">Uncharacterized protein</fullName>
    </submittedName>
</protein>
<proteinExistence type="predicted"/>
<evidence type="ECO:0000256" key="1">
    <source>
        <dbReference type="SAM" id="MobiDB-lite"/>
    </source>
</evidence>
<comment type="caution">
    <text evidence="2">The sequence shown here is derived from an EMBL/GenBank/DDBJ whole genome shotgun (WGS) entry which is preliminary data.</text>
</comment>
<accession>A0AAW2M5K5</accession>
<dbReference type="EMBL" id="JACGWJ010000023">
    <property type="protein sequence ID" value="KAL0325256.1"/>
    <property type="molecule type" value="Genomic_DNA"/>
</dbReference>
<reference evidence="2" key="1">
    <citation type="submission" date="2020-06" db="EMBL/GenBank/DDBJ databases">
        <authorList>
            <person name="Li T."/>
            <person name="Hu X."/>
            <person name="Zhang T."/>
            <person name="Song X."/>
            <person name="Zhang H."/>
            <person name="Dai N."/>
            <person name="Sheng W."/>
            <person name="Hou X."/>
            <person name="Wei L."/>
        </authorList>
    </citation>
    <scope>NUCLEOTIDE SEQUENCE</scope>
    <source>
        <strain evidence="2">G02</strain>
        <tissue evidence="2">Leaf</tissue>
    </source>
</reference>
<evidence type="ECO:0000313" key="2">
    <source>
        <dbReference type="EMBL" id="KAL0325256.1"/>
    </source>
</evidence>
<sequence length="89" mass="9239">MLGVCLAEETLDHILGEVATDMKRGLLPTAVINSIAGDLLEEGVKKPQEGGAPLAIVEGLSVVTVSIPPPTGKTIEKDDPACGDDKEEM</sequence>
<feature type="region of interest" description="Disordered" evidence="1">
    <location>
        <begin position="68"/>
        <end position="89"/>
    </location>
</feature>
<organism evidence="2">
    <name type="scientific">Sesamum radiatum</name>
    <name type="common">Black benniseed</name>
    <dbReference type="NCBI Taxonomy" id="300843"/>
    <lineage>
        <taxon>Eukaryota</taxon>
        <taxon>Viridiplantae</taxon>
        <taxon>Streptophyta</taxon>
        <taxon>Embryophyta</taxon>
        <taxon>Tracheophyta</taxon>
        <taxon>Spermatophyta</taxon>
        <taxon>Magnoliopsida</taxon>
        <taxon>eudicotyledons</taxon>
        <taxon>Gunneridae</taxon>
        <taxon>Pentapetalae</taxon>
        <taxon>asterids</taxon>
        <taxon>lamiids</taxon>
        <taxon>Lamiales</taxon>
        <taxon>Pedaliaceae</taxon>
        <taxon>Sesamum</taxon>
    </lineage>
</organism>